<feature type="region of interest" description="Disordered" evidence="2">
    <location>
        <begin position="312"/>
        <end position="341"/>
    </location>
</feature>
<dbReference type="SUPFAM" id="SSF53098">
    <property type="entry name" value="Ribonuclease H-like"/>
    <property type="match status" value="1"/>
</dbReference>
<reference evidence="4 5" key="1">
    <citation type="journal article" date="2014" name="Am. J. Bot.">
        <title>Genome assembly and annotation for red clover (Trifolium pratense; Fabaceae).</title>
        <authorList>
            <person name="Istvanek J."/>
            <person name="Jaros M."/>
            <person name="Krenek A."/>
            <person name="Repkova J."/>
        </authorList>
    </citation>
    <scope>NUCLEOTIDE SEQUENCE [LARGE SCALE GENOMIC DNA]</scope>
    <source>
        <strain evidence="5">cv. Tatra</strain>
        <tissue evidence="4">Young leaves</tissue>
    </source>
</reference>
<proteinExistence type="predicted"/>
<evidence type="ECO:0000313" key="4">
    <source>
        <dbReference type="EMBL" id="PNX95321.1"/>
    </source>
</evidence>
<dbReference type="InterPro" id="IPR043502">
    <property type="entry name" value="DNA/RNA_pol_sf"/>
</dbReference>
<protein>
    <submittedName>
        <fullName evidence="4">Retroelement pol polyprotein-like</fullName>
    </submittedName>
</protein>
<dbReference type="Pfam" id="PF25597">
    <property type="entry name" value="SH3_retrovirus"/>
    <property type="match status" value="1"/>
</dbReference>
<name>A0A2K3MWZ8_TRIPR</name>
<keyword evidence="1" id="KW-0645">Protease</keyword>
<dbReference type="PROSITE" id="PS50994">
    <property type="entry name" value="INTEGRASE"/>
    <property type="match status" value="1"/>
</dbReference>
<dbReference type="EMBL" id="ASHM01013347">
    <property type="protein sequence ID" value="PNX95321.1"/>
    <property type="molecule type" value="Genomic_DNA"/>
</dbReference>
<dbReference type="PANTHER" id="PTHR11439">
    <property type="entry name" value="GAG-POL-RELATED RETROTRANSPOSON"/>
    <property type="match status" value="1"/>
</dbReference>
<dbReference type="SUPFAM" id="SSF56672">
    <property type="entry name" value="DNA/RNA polymerases"/>
    <property type="match status" value="1"/>
</dbReference>
<dbReference type="InterPro" id="IPR001584">
    <property type="entry name" value="Integrase_cat-core"/>
</dbReference>
<evidence type="ECO:0000256" key="2">
    <source>
        <dbReference type="SAM" id="MobiDB-lite"/>
    </source>
</evidence>
<dbReference type="Pfam" id="PF14244">
    <property type="entry name" value="Retrotran_gag_3"/>
    <property type="match status" value="1"/>
</dbReference>
<dbReference type="GO" id="GO:0004190">
    <property type="term" value="F:aspartic-type endopeptidase activity"/>
    <property type="evidence" value="ECO:0007669"/>
    <property type="project" value="UniProtKB-KW"/>
</dbReference>
<sequence>MASEQVSDSDSESNSNVNSAAEKNDTSSTTKSTSAVTNTSPYYLGPSDNPGTPLVATTLKGENHRNWARSMRTALRAKSKLGFIDGSIKKPAKTNPDFYNWEKADSMVMAWIINAVDPVLHGSISHASTARDIWEDLEERFAQTNAPRIHQLWRMLCLMEHESDMTVTEYYTKFKSLLDELGELQPLPECTCGASKEILQREGDQQVHLFLGSLNNERFEHVKAAVLNTEPLPSLRRVFNHVLREEARIMGEKERMATTKRESGGSAFYASNQNRQRRKDGSNSKCDYCGKTGHIKAGCFEIIGYPENWHTRRTQRRSRDDGGQPSAHHTHATEETVQGRALHGSRVMKHDLCESGKNTSCKDLEWVLDSGASHHMTPLLTLMRGVTKIEKPFYVTVPTGNTVLVEMMGTIDLSKDITLQNVLLVPKFDCNLISICQLTRDLNCFVTYHPSYCMIQDFATKKKIGLGDVHGGVYVLKQQVQGSAFAAYHEDNTALWHARMGHPSPQVMQRISQLVNFNFCSNKLRCCDICHRSKQCRLPFHISYNKAENPFDLIHCDLWGKYRTSSHSGCHYFLTIVDDYSRGTWVYLLKEKTEVLRILTNFINMVNTQFNVKIKRLRSDNGTEFTNHAFQGILQREGILHETSCVGTPQQNARVERKHRHILNVARALRFQANLPISFWGECVLTATYLINRTPSMINDGLTPYEKLLGKPSSYEHIKTFGCLCYVKNSNKQQDKFDSRAEKCVFVGYPKGQKGWTVYNLKTQEIYVSRDVVFYEDIFPYASQEKDSNGENHSSTFSLDFCSVGEEIVPSNDGQQDQIIISNEQREEQVVETNSDVITEVEEPQNKGESETMINIDMGPRNRRPPKRLDDYYCYSAEITHTCTSPKTSTSSGIIYPISNYVNYDEFSQKYQAYLAAVESIEEPQSFKQAIHKQEWREAMSQELKALEENKTWEMSRLPKGKKAVGCRWVYKVKYKSTGEVEKYKARLVAKGYTQVEGDDFNETFAPDAKMTTVRCLLTVAVAKGWELHQMDVSNAFLHGELDEEVYMEVPPGYRVPDKEMVCRLRKSLYGLRQASRNWYSKLSQALVKYGFHECEADHSLFTYSHGSIFIAVLIYVDDLVVTGNDAKSCEKFKQYLNKCFHMKDLGELKYFLGLELARGSSGLFICQRKYALDILNECGMLACKPSSIPLEPNHKLALDSSPLYENPSQYRRLVGRLIYLTITRPELTYSVHILSQFMQEPHQGHWDAAMHVLRYLKSSPGQGIIIPRDNDLRLVAYCDSDYASCPLTRRSISGYVMKLGTAPISWKTKKQTTVSRSSSEAEYRAMAHATSEVIWLRRLLTHLQVRCDSPTVLHCDNRAAIHLASNPVFHERTKHIEVDCHFIREFLVKGIISTVHIPTKSQQADIFTKSLGTKQFRELSDKLGSHHPQSPT</sequence>
<dbReference type="Pfam" id="PF07727">
    <property type="entry name" value="RVT_2"/>
    <property type="match status" value="1"/>
</dbReference>
<dbReference type="Gene3D" id="3.30.420.10">
    <property type="entry name" value="Ribonuclease H-like superfamily/Ribonuclease H"/>
    <property type="match status" value="1"/>
</dbReference>
<reference evidence="4 5" key="2">
    <citation type="journal article" date="2017" name="Front. Plant Sci.">
        <title>Gene Classification and Mining of Molecular Markers Useful in Red Clover (Trifolium pratense) Breeding.</title>
        <authorList>
            <person name="Istvanek J."/>
            <person name="Dluhosova J."/>
            <person name="Dluhos P."/>
            <person name="Patkova L."/>
            <person name="Nedelnik J."/>
            <person name="Repkova J."/>
        </authorList>
    </citation>
    <scope>NUCLEOTIDE SEQUENCE [LARGE SCALE GENOMIC DNA]</scope>
    <source>
        <strain evidence="5">cv. Tatra</strain>
        <tissue evidence="4">Young leaves</tissue>
    </source>
</reference>
<dbReference type="InterPro" id="IPR036875">
    <property type="entry name" value="Znf_CCHC_sf"/>
</dbReference>
<feature type="region of interest" description="Disordered" evidence="2">
    <location>
        <begin position="255"/>
        <end position="284"/>
    </location>
</feature>
<keyword evidence="1" id="KW-0064">Aspartyl protease</keyword>
<evidence type="ECO:0000313" key="5">
    <source>
        <dbReference type="Proteomes" id="UP000236291"/>
    </source>
</evidence>
<dbReference type="InterPro" id="IPR013103">
    <property type="entry name" value="RVT_2"/>
</dbReference>
<dbReference type="Proteomes" id="UP000236291">
    <property type="component" value="Unassembled WGS sequence"/>
</dbReference>
<dbReference type="InterPro" id="IPR054722">
    <property type="entry name" value="PolX-like_BBD"/>
</dbReference>
<organism evidence="4 5">
    <name type="scientific">Trifolium pratense</name>
    <name type="common">Red clover</name>
    <dbReference type="NCBI Taxonomy" id="57577"/>
    <lineage>
        <taxon>Eukaryota</taxon>
        <taxon>Viridiplantae</taxon>
        <taxon>Streptophyta</taxon>
        <taxon>Embryophyta</taxon>
        <taxon>Tracheophyta</taxon>
        <taxon>Spermatophyta</taxon>
        <taxon>Magnoliopsida</taxon>
        <taxon>eudicotyledons</taxon>
        <taxon>Gunneridae</taxon>
        <taxon>Pentapetalae</taxon>
        <taxon>rosids</taxon>
        <taxon>fabids</taxon>
        <taxon>Fabales</taxon>
        <taxon>Fabaceae</taxon>
        <taxon>Papilionoideae</taxon>
        <taxon>50 kb inversion clade</taxon>
        <taxon>NPAAA clade</taxon>
        <taxon>Hologalegina</taxon>
        <taxon>IRL clade</taxon>
        <taxon>Trifolieae</taxon>
        <taxon>Trifolium</taxon>
    </lineage>
</organism>
<dbReference type="InterPro" id="IPR012337">
    <property type="entry name" value="RNaseH-like_sf"/>
</dbReference>
<dbReference type="Pfam" id="PF13976">
    <property type="entry name" value="gag_pre-integrs"/>
    <property type="match status" value="1"/>
</dbReference>
<dbReference type="InterPro" id="IPR036397">
    <property type="entry name" value="RNaseH_sf"/>
</dbReference>
<keyword evidence="1" id="KW-0378">Hydrolase</keyword>
<dbReference type="InterPro" id="IPR025724">
    <property type="entry name" value="GAG-pre-integrase_dom"/>
</dbReference>
<dbReference type="Pfam" id="PF00665">
    <property type="entry name" value="rve"/>
    <property type="match status" value="1"/>
</dbReference>
<feature type="compositionally biased region" description="Low complexity" evidence="2">
    <location>
        <begin position="1"/>
        <end position="40"/>
    </location>
</feature>
<feature type="region of interest" description="Disordered" evidence="2">
    <location>
        <begin position="1"/>
        <end position="53"/>
    </location>
</feature>
<dbReference type="CDD" id="cd09272">
    <property type="entry name" value="RNase_HI_RT_Ty1"/>
    <property type="match status" value="1"/>
</dbReference>
<feature type="domain" description="Integrase catalytic" evidence="3">
    <location>
        <begin position="546"/>
        <end position="712"/>
    </location>
</feature>
<evidence type="ECO:0000259" key="3">
    <source>
        <dbReference type="PROSITE" id="PS50994"/>
    </source>
</evidence>
<dbReference type="GO" id="GO:0008270">
    <property type="term" value="F:zinc ion binding"/>
    <property type="evidence" value="ECO:0007669"/>
    <property type="project" value="InterPro"/>
</dbReference>
<dbReference type="GO" id="GO:0015074">
    <property type="term" value="P:DNA integration"/>
    <property type="evidence" value="ECO:0007669"/>
    <property type="project" value="InterPro"/>
</dbReference>
<comment type="caution">
    <text evidence="4">The sequence shown here is derived from an EMBL/GenBank/DDBJ whole genome shotgun (WGS) entry which is preliminary data.</text>
</comment>
<dbReference type="InterPro" id="IPR029472">
    <property type="entry name" value="Copia-like_N"/>
</dbReference>
<dbReference type="PANTHER" id="PTHR11439:SF470">
    <property type="entry name" value="CYSTEINE-RICH RLK (RECEPTOR-LIKE PROTEIN KINASE) 8"/>
    <property type="match status" value="1"/>
</dbReference>
<dbReference type="Pfam" id="PF22936">
    <property type="entry name" value="Pol_BBD"/>
    <property type="match status" value="1"/>
</dbReference>
<gene>
    <name evidence="4" type="ORF">L195_g018511</name>
</gene>
<dbReference type="SUPFAM" id="SSF57756">
    <property type="entry name" value="Retrovirus zinc finger-like domains"/>
    <property type="match status" value="1"/>
</dbReference>
<dbReference type="InterPro" id="IPR057670">
    <property type="entry name" value="SH3_retrovirus"/>
</dbReference>
<accession>A0A2K3MWZ8</accession>
<evidence type="ECO:0000256" key="1">
    <source>
        <dbReference type="ARBA" id="ARBA00022750"/>
    </source>
</evidence>
<dbReference type="GO" id="GO:0003676">
    <property type="term" value="F:nucleic acid binding"/>
    <property type="evidence" value="ECO:0007669"/>
    <property type="project" value="InterPro"/>
</dbReference>